<evidence type="ECO:0000313" key="9">
    <source>
        <dbReference type="EMBL" id="SDL69233.1"/>
    </source>
</evidence>
<dbReference type="Proteomes" id="UP000199068">
    <property type="component" value="Unassembled WGS sequence"/>
</dbReference>
<comment type="function">
    <text evidence="7">Low-potential electron donor to a number of redox enzymes.</text>
</comment>
<dbReference type="GO" id="GO:0009055">
    <property type="term" value="F:electron transfer activity"/>
    <property type="evidence" value="ECO:0007669"/>
    <property type="project" value="UniProtKB-UniRule"/>
</dbReference>
<dbReference type="InterPro" id="IPR029039">
    <property type="entry name" value="Flavoprotein-like_sf"/>
</dbReference>
<dbReference type="SUPFAM" id="SSF52218">
    <property type="entry name" value="Flavoproteins"/>
    <property type="match status" value="1"/>
</dbReference>
<keyword evidence="4 7" id="KW-0285">Flavoprotein</keyword>
<evidence type="ECO:0000259" key="8">
    <source>
        <dbReference type="PROSITE" id="PS50902"/>
    </source>
</evidence>
<reference evidence="9 10" key="1">
    <citation type="submission" date="2016-10" db="EMBL/GenBank/DDBJ databases">
        <authorList>
            <person name="de Groot N.N."/>
        </authorList>
    </citation>
    <scope>NUCLEOTIDE SEQUENCE [LARGE SCALE GENOMIC DNA]</scope>
    <source>
        <strain evidence="9 10">DSM 797</strain>
    </source>
</reference>
<evidence type="ECO:0000313" key="10">
    <source>
        <dbReference type="Proteomes" id="UP000199068"/>
    </source>
</evidence>
<dbReference type="InterPro" id="IPR051285">
    <property type="entry name" value="NADH_oxidoreductase_modular"/>
</dbReference>
<evidence type="ECO:0000256" key="2">
    <source>
        <dbReference type="ARBA" id="ARBA00005267"/>
    </source>
</evidence>
<gene>
    <name evidence="9" type="ORF">SAMN04515677_10367</name>
</gene>
<dbReference type="PROSITE" id="PS50902">
    <property type="entry name" value="FLAVODOXIN_LIKE"/>
    <property type="match status" value="1"/>
</dbReference>
<evidence type="ECO:0000256" key="5">
    <source>
        <dbReference type="ARBA" id="ARBA00022643"/>
    </source>
</evidence>
<dbReference type="AlphaFoldDB" id="A0A1G9M513"/>
<comment type="cofactor">
    <cofactor evidence="1 7">
        <name>FMN</name>
        <dbReference type="ChEBI" id="CHEBI:58210"/>
    </cofactor>
</comment>
<dbReference type="InterPro" id="IPR001226">
    <property type="entry name" value="Flavodoxin_CS"/>
</dbReference>
<dbReference type="NCBIfam" id="TIGR01753">
    <property type="entry name" value="flav_short"/>
    <property type="match status" value="1"/>
</dbReference>
<evidence type="ECO:0000256" key="1">
    <source>
        <dbReference type="ARBA" id="ARBA00001917"/>
    </source>
</evidence>
<organism evidence="9 10">
    <name type="scientific">Romboutsia lituseburensis DSM 797</name>
    <dbReference type="NCBI Taxonomy" id="1121325"/>
    <lineage>
        <taxon>Bacteria</taxon>
        <taxon>Bacillati</taxon>
        <taxon>Bacillota</taxon>
        <taxon>Clostridia</taxon>
        <taxon>Peptostreptococcales</taxon>
        <taxon>Peptostreptococcaceae</taxon>
        <taxon>Romboutsia</taxon>
    </lineage>
</organism>
<feature type="domain" description="Flavodoxin-like" evidence="8">
    <location>
        <begin position="1"/>
        <end position="137"/>
    </location>
</feature>
<dbReference type="STRING" id="1121325.SAMN04515677_10367"/>
<evidence type="ECO:0000256" key="7">
    <source>
        <dbReference type="RuleBase" id="RU367037"/>
    </source>
</evidence>
<dbReference type="PANTHER" id="PTHR32145:SF11">
    <property type="entry name" value="DIFLAVIN FLAVOPROTEIN A 2-RELATED"/>
    <property type="match status" value="1"/>
</dbReference>
<protein>
    <recommendedName>
        <fullName evidence="7">Flavodoxin</fullName>
    </recommendedName>
</protein>
<keyword evidence="10" id="KW-1185">Reference proteome</keyword>
<proteinExistence type="inferred from homology"/>
<dbReference type="Pfam" id="PF00258">
    <property type="entry name" value="Flavodoxin_1"/>
    <property type="match status" value="1"/>
</dbReference>
<dbReference type="Gene3D" id="3.40.50.360">
    <property type="match status" value="1"/>
</dbReference>
<dbReference type="GO" id="GO:0016651">
    <property type="term" value="F:oxidoreductase activity, acting on NAD(P)H"/>
    <property type="evidence" value="ECO:0007669"/>
    <property type="project" value="UniProtKB-ARBA"/>
</dbReference>
<keyword evidence="6 7" id="KW-0249">Electron transport</keyword>
<dbReference type="InterPro" id="IPR010087">
    <property type="entry name" value="Flav_short"/>
</dbReference>
<dbReference type="RefSeq" id="WP_092724780.1">
    <property type="nucleotide sequence ID" value="NZ_FNGW01000003.1"/>
</dbReference>
<dbReference type="PANTHER" id="PTHR32145">
    <property type="entry name" value="DIFLAVIN FLAVOPROTEIN A 2-RELATED"/>
    <property type="match status" value="1"/>
</dbReference>
<keyword evidence="3 7" id="KW-0813">Transport</keyword>
<keyword evidence="5 7" id="KW-0288">FMN</keyword>
<comment type="similarity">
    <text evidence="2 7">Belongs to the flavodoxin family.</text>
</comment>
<accession>A0A1G9M513</accession>
<dbReference type="InterPro" id="IPR008254">
    <property type="entry name" value="Flavodoxin/NO_synth"/>
</dbReference>
<evidence type="ECO:0000256" key="3">
    <source>
        <dbReference type="ARBA" id="ARBA00022448"/>
    </source>
</evidence>
<dbReference type="EMBL" id="FNGW01000003">
    <property type="protein sequence ID" value="SDL69233.1"/>
    <property type="molecule type" value="Genomic_DNA"/>
</dbReference>
<name>A0A1G9M513_9FIRM</name>
<dbReference type="PROSITE" id="PS00201">
    <property type="entry name" value="FLAVODOXIN"/>
    <property type="match status" value="1"/>
</dbReference>
<evidence type="ECO:0000256" key="4">
    <source>
        <dbReference type="ARBA" id="ARBA00022630"/>
    </source>
</evidence>
<sequence>MKIIYWSGTGNTEAMANLIAKGVLNSGKEAEVLSVDKVNIDDVKNENILILGCPSMGAEMLEESEFEPFIQGLEHFGQGKKALLFGSYGWGDGEWMRNWEEQMKLYGFEIPIEPVIVNEMPEGDDKQLCIRYGEQIAKL</sequence>
<dbReference type="GO" id="GO:0010181">
    <property type="term" value="F:FMN binding"/>
    <property type="evidence" value="ECO:0007669"/>
    <property type="project" value="UniProtKB-UniRule"/>
</dbReference>
<evidence type="ECO:0000256" key="6">
    <source>
        <dbReference type="ARBA" id="ARBA00022982"/>
    </source>
</evidence>